<keyword evidence="1" id="KW-1133">Transmembrane helix</keyword>
<keyword evidence="1" id="KW-0472">Membrane</keyword>
<organism evidence="2 3">
    <name type="scientific">Paracoccus laeviglucosivorans</name>
    <dbReference type="NCBI Taxonomy" id="1197861"/>
    <lineage>
        <taxon>Bacteria</taxon>
        <taxon>Pseudomonadati</taxon>
        <taxon>Pseudomonadota</taxon>
        <taxon>Alphaproteobacteria</taxon>
        <taxon>Rhodobacterales</taxon>
        <taxon>Paracoccaceae</taxon>
        <taxon>Paracoccus</taxon>
    </lineage>
</organism>
<dbReference type="Proteomes" id="UP000319014">
    <property type="component" value="Unassembled WGS sequence"/>
</dbReference>
<keyword evidence="3" id="KW-1185">Reference proteome</keyword>
<dbReference type="AlphaFoldDB" id="A0A521DX72"/>
<protein>
    <submittedName>
        <fullName evidence="2">Uncharacterized protein</fullName>
    </submittedName>
</protein>
<keyword evidence="1" id="KW-0812">Transmembrane</keyword>
<evidence type="ECO:0000313" key="3">
    <source>
        <dbReference type="Proteomes" id="UP000319014"/>
    </source>
</evidence>
<dbReference type="EMBL" id="FXTK01000010">
    <property type="protein sequence ID" value="SMO76212.1"/>
    <property type="molecule type" value="Genomic_DNA"/>
</dbReference>
<evidence type="ECO:0000256" key="1">
    <source>
        <dbReference type="SAM" id="Phobius"/>
    </source>
</evidence>
<proteinExistence type="predicted"/>
<accession>A0A521DX72</accession>
<reference evidence="2 3" key="1">
    <citation type="submission" date="2017-05" db="EMBL/GenBank/DDBJ databases">
        <authorList>
            <person name="Varghese N."/>
            <person name="Submissions S."/>
        </authorList>
    </citation>
    <scope>NUCLEOTIDE SEQUENCE [LARGE SCALE GENOMIC DNA]</scope>
    <source>
        <strain evidence="2 3">DSM 100094</strain>
    </source>
</reference>
<evidence type="ECO:0000313" key="2">
    <source>
        <dbReference type="EMBL" id="SMO76212.1"/>
    </source>
</evidence>
<gene>
    <name evidence="2" type="ORF">SAMN06265221_11066</name>
</gene>
<sequence length="31" mass="3230">MAGPDFIELLPAILAAPVVLFNLPLALILIA</sequence>
<name>A0A521DX72_9RHOB</name>
<feature type="transmembrane region" description="Helical" evidence="1">
    <location>
        <begin position="6"/>
        <end position="30"/>
    </location>
</feature>